<dbReference type="SUPFAM" id="SSF111369">
    <property type="entry name" value="HlyD-like secretion proteins"/>
    <property type="match status" value="1"/>
</dbReference>
<evidence type="ECO:0000256" key="1">
    <source>
        <dbReference type="ARBA" id="ARBA00009477"/>
    </source>
</evidence>
<dbReference type="OrthoDB" id="9806939at2"/>
<dbReference type="GO" id="GO:0030313">
    <property type="term" value="C:cell envelope"/>
    <property type="evidence" value="ECO:0007669"/>
    <property type="project" value="TreeGrafter"/>
</dbReference>
<dbReference type="GO" id="GO:0022857">
    <property type="term" value="F:transmembrane transporter activity"/>
    <property type="evidence" value="ECO:0007669"/>
    <property type="project" value="InterPro"/>
</dbReference>
<protein>
    <submittedName>
        <fullName evidence="6">Membrane fusion protein, cobalt-zinc-cadmium efflux system</fullName>
    </submittedName>
</protein>
<dbReference type="GO" id="GO:0015679">
    <property type="term" value="P:plasma membrane copper ion transport"/>
    <property type="evidence" value="ECO:0007669"/>
    <property type="project" value="TreeGrafter"/>
</dbReference>
<dbReference type="PANTHER" id="PTHR30097">
    <property type="entry name" value="CATION EFFLUX SYSTEM PROTEIN CUSB"/>
    <property type="match status" value="1"/>
</dbReference>
<dbReference type="Gene3D" id="2.40.30.170">
    <property type="match status" value="1"/>
</dbReference>
<keyword evidence="2" id="KW-0813">Transport</keyword>
<proteinExistence type="inferred from homology"/>
<evidence type="ECO:0000259" key="5">
    <source>
        <dbReference type="Pfam" id="PF25973"/>
    </source>
</evidence>
<name>A0A1I3SP54_9FLAO</name>
<organism evidence="6 7">
    <name type="scientific">Myroides guanonis</name>
    <dbReference type="NCBI Taxonomy" id="1150112"/>
    <lineage>
        <taxon>Bacteria</taxon>
        <taxon>Pseudomonadati</taxon>
        <taxon>Bacteroidota</taxon>
        <taxon>Flavobacteriia</taxon>
        <taxon>Flavobacteriales</taxon>
        <taxon>Flavobacteriaceae</taxon>
        <taxon>Myroides</taxon>
    </lineage>
</organism>
<evidence type="ECO:0000256" key="2">
    <source>
        <dbReference type="ARBA" id="ARBA00022448"/>
    </source>
</evidence>
<dbReference type="GO" id="GO:0060003">
    <property type="term" value="P:copper ion export"/>
    <property type="evidence" value="ECO:0007669"/>
    <property type="project" value="TreeGrafter"/>
</dbReference>
<sequence length="367" mass="41136">MLKKKILFFGLIAVLSISCKKGSSVSTPTTLAPYCIPQALKDELQFEKIKKQKVEQTLTLSGTIQYNDNKTIPFVSLQDGVITQTYFSLGDFVKKGQLLAELKSSSLNEMSDQIRGLKSQIEVAKRNYTATLEMFNDGISSQKELIEAQSDLEVLKSNLITLESNMDLYSANESKSVFQVKSPSDGYIVSKDINPGMSIQAGESTLFTVANLDEVWIMANIYASYAPLVHTNQTVKIKTLAHPNTYFEGKISFVSQVFDEEERVLKARIVMSNQEGKLKPGMSADVILNIEATNEEAIAIPMEAIIFDNNQSYVVIYQDDCNQEVRLVDSVAKNELYMYATNNFKEDEVVITTNELLIFEELNSRKK</sequence>
<dbReference type="STRING" id="1150112.SAMN04487893_11118"/>
<dbReference type="EMBL" id="FORU01000011">
    <property type="protein sequence ID" value="SFJ60170.1"/>
    <property type="molecule type" value="Genomic_DNA"/>
</dbReference>
<evidence type="ECO:0000259" key="4">
    <source>
        <dbReference type="Pfam" id="PF25954"/>
    </source>
</evidence>
<evidence type="ECO:0000313" key="7">
    <source>
        <dbReference type="Proteomes" id="UP000243887"/>
    </source>
</evidence>
<evidence type="ECO:0000256" key="3">
    <source>
        <dbReference type="SAM" id="Coils"/>
    </source>
</evidence>
<accession>A0A1I3SP54</accession>
<dbReference type="Pfam" id="PF25954">
    <property type="entry name" value="Beta-barrel_RND_2"/>
    <property type="match status" value="1"/>
</dbReference>
<dbReference type="AlphaFoldDB" id="A0A1I3SP54"/>
<feature type="domain" description="CzcB-like barrel-sandwich hybrid" evidence="5">
    <location>
        <begin position="78"/>
        <end position="211"/>
    </location>
</feature>
<dbReference type="InterPro" id="IPR058792">
    <property type="entry name" value="Beta-barrel_RND_2"/>
</dbReference>
<dbReference type="InterPro" id="IPR006143">
    <property type="entry name" value="RND_pump_MFP"/>
</dbReference>
<dbReference type="Gene3D" id="2.40.50.100">
    <property type="match status" value="1"/>
</dbReference>
<feature type="domain" description="CusB-like beta-barrel" evidence="4">
    <location>
        <begin position="214"/>
        <end position="289"/>
    </location>
</feature>
<keyword evidence="7" id="KW-1185">Reference proteome</keyword>
<dbReference type="PANTHER" id="PTHR30097:SF4">
    <property type="entry name" value="SLR6042 PROTEIN"/>
    <property type="match status" value="1"/>
</dbReference>
<evidence type="ECO:0000313" key="6">
    <source>
        <dbReference type="EMBL" id="SFJ60170.1"/>
    </source>
</evidence>
<dbReference type="PROSITE" id="PS51257">
    <property type="entry name" value="PROKAR_LIPOPROTEIN"/>
    <property type="match status" value="1"/>
</dbReference>
<dbReference type="Gene3D" id="2.40.420.20">
    <property type="match status" value="1"/>
</dbReference>
<reference evidence="7" key="1">
    <citation type="submission" date="2016-10" db="EMBL/GenBank/DDBJ databases">
        <authorList>
            <person name="Varghese N."/>
            <person name="Submissions S."/>
        </authorList>
    </citation>
    <scope>NUCLEOTIDE SEQUENCE [LARGE SCALE GENOMIC DNA]</scope>
    <source>
        <strain evidence="7">DSM 26542</strain>
    </source>
</reference>
<feature type="coiled-coil region" evidence="3">
    <location>
        <begin position="107"/>
        <end position="172"/>
    </location>
</feature>
<comment type="similarity">
    <text evidence="1">Belongs to the membrane fusion protein (MFP) (TC 8.A.1) family.</text>
</comment>
<dbReference type="Proteomes" id="UP000243887">
    <property type="component" value="Unassembled WGS sequence"/>
</dbReference>
<dbReference type="InterPro" id="IPR058647">
    <property type="entry name" value="BSH_CzcB-like"/>
</dbReference>
<dbReference type="Pfam" id="PF25973">
    <property type="entry name" value="BSH_CzcB"/>
    <property type="match status" value="1"/>
</dbReference>
<gene>
    <name evidence="6" type="ORF">SAMN04487893_11118</name>
</gene>
<dbReference type="InterPro" id="IPR051909">
    <property type="entry name" value="MFP_Cation_Efflux"/>
</dbReference>
<dbReference type="RefSeq" id="WP_090679684.1">
    <property type="nucleotide sequence ID" value="NZ_FORU01000011.1"/>
</dbReference>
<keyword evidence="3" id="KW-0175">Coiled coil</keyword>
<dbReference type="NCBIfam" id="TIGR01730">
    <property type="entry name" value="RND_mfp"/>
    <property type="match status" value="1"/>
</dbReference>
<dbReference type="FunFam" id="2.40.30.170:FF:000010">
    <property type="entry name" value="Efflux RND transporter periplasmic adaptor subunit"/>
    <property type="match status" value="1"/>
</dbReference>
<dbReference type="GO" id="GO:0016020">
    <property type="term" value="C:membrane"/>
    <property type="evidence" value="ECO:0007669"/>
    <property type="project" value="InterPro"/>
</dbReference>